<dbReference type="EMBL" id="JAERQG010000003">
    <property type="protein sequence ID" value="MBL0766256.1"/>
    <property type="molecule type" value="Genomic_DNA"/>
</dbReference>
<dbReference type="Proteomes" id="UP000642920">
    <property type="component" value="Unassembled WGS sequence"/>
</dbReference>
<keyword evidence="1" id="KW-0472">Membrane</keyword>
<proteinExistence type="predicted"/>
<comment type="caution">
    <text evidence="2">The sequence shown here is derived from an EMBL/GenBank/DDBJ whole genome shotgun (WGS) entry which is preliminary data.</text>
</comment>
<protein>
    <submittedName>
        <fullName evidence="2">Uncharacterized protein</fullName>
    </submittedName>
</protein>
<keyword evidence="1" id="KW-0812">Transmembrane</keyword>
<gene>
    <name evidence="2" type="ORF">JKP34_13395</name>
</gene>
<evidence type="ECO:0000313" key="2">
    <source>
        <dbReference type="EMBL" id="MBL0766256.1"/>
    </source>
</evidence>
<accession>A0A937AC63</accession>
<organism evidence="2 3">
    <name type="scientific">Marivirga atlantica</name>
    <dbReference type="NCBI Taxonomy" id="1548457"/>
    <lineage>
        <taxon>Bacteria</taxon>
        <taxon>Pseudomonadati</taxon>
        <taxon>Bacteroidota</taxon>
        <taxon>Cytophagia</taxon>
        <taxon>Cytophagales</taxon>
        <taxon>Marivirgaceae</taxon>
        <taxon>Marivirga</taxon>
    </lineage>
</organism>
<evidence type="ECO:0000313" key="3">
    <source>
        <dbReference type="Proteomes" id="UP000642920"/>
    </source>
</evidence>
<dbReference type="RefSeq" id="WP_201922406.1">
    <property type="nucleotide sequence ID" value="NZ_JAERQG010000003.1"/>
</dbReference>
<reference evidence="2" key="1">
    <citation type="submission" date="2021-01" db="EMBL/GenBank/DDBJ databases">
        <title>Marivirga sp. nov., isolated from intertidal surface sediments.</title>
        <authorList>
            <person name="Zhang M."/>
        </authorList>
    </citation>
    <scope>NUCLEOTIDE SEQUENCE</scope>
    <source>
        <strain evidence="2">SM1354</strain>
    </source>
</reference>
<dbReference type="AlphaFoldDB" id="A0A937AC63"/>
<keyword evidence="1" id="KW-1133">Transmembrane helix</keyword>
<sequence>MSRKTKNLIKLVAIVIVLILVFMELGIVAIPALVGYKFWLSIIAFCMVLIAS</sequence>
<feature type="transmembrane region" description="Helical" evidence="1">
    <location>
        <begin position="7"/>
        <end position="28"/>
    </location>
</feature>
<keyword evidence="3" id="KW-1185">Reference proteome</keyword>
<evidence type="ECO:0000256" key="1">
    <source>
        <dbReference type="SAM" id="Phobius"/>
    </source>
</evidence>
<name>A0A937AC63_9BACT</name>